<dbReference type="EMBL" id="CM007893">
    <property type="protein sequence ID" value="OTG28993.1"/>
    <property type="molecule type" value="Genomic_DNA"/>
</dbReference>
<dbReference type="InParanoid" id="A0A251V151"/>
<dbReference type="EMBL" id="MNCJ02000319">
    <property type="protein sequence ID" value="KAF5811363.1"/>
    <property type="molecule type" value="Genomic_DNA"/>
</dbReference>
<dbReference type="InterPro" id="IPR001841">
    <property type="entry name" value="Znf_RING"/>
</dbReference>
<dbReference type="GO" id="GO:0016567">
    <property type="term" value="P:protein ubiquitination"/>
    <property type="evidence" value="ECO:0000318"/>
    <property type="project" value="GO_Central"/>
</dbReference>
<dbReference type="SMART" id="SM00184">
    <property type="entry name" value="RING"/>
    <property type="match status" value="1"/>
</dbReference>
<reference evidence="9" key="3">
    <citation type="submission" date="2020-06" db="EMBL/GenBank/DDBJ databases">
        <title>Helianthus annuus Genome sequencing and assembly Release 2.</title>
        <authorList>
            <person name="Gouzy J."/>
            <person name="Langlade N."/>
            <person name="Munos S."/>
        </authorList>
    </citation>
    <scope>NUCLEOTIDE SEQUENCE</scope>
    <source>
        <tissue evidence="9">Leaves</tissue>
    </source>
</reference>
<dbReference type="GO" id="GO:0005737">
    <property type="term" value="C:cytoplasm"/>
    <property type="evidence" value="ECO:0000318"/>
    <property type="project" value="GO_Central"/>
</dbReference>
<feature type="domain" description="RING-type" evidence="8">
    <location>
        <begin position="108"/>
        <end position="149"/>
    </location>
</feature>
<evidence type="ECO:0000313" key="9">
    <source>
        <dbReference type="EMBL" id="KAF5811363.1"/>
    </source>
</evidence>
<reference evidence="10" key="2">
    <citation type="submission" date="2017-02" db="EMBL/GenBank/DDBJ databases">
        <title>Sunflower complete genome.</title>
        <authorList>
            <person name="Langlade N."/>
            <person name="Munos S."/>
        </authorList>
    </citation>
    <scope>NUCLEOTIDE SEQUENCE [LARGE SCALE GENOMIC DNA]</scope>
    <source>
        <tissue evidence="10">Leaves</tissue>
    </source>
</reference>
<dbReference type="SUPFAM" id="SSF57850">
    <property type="entry name" value="RING/U-box"/>
    <property type="match status" value="1"/>
</dbReference>
<dbReference type="Pfam" id="PF13639">
    <property type="entry name" value="zf-RING_2"/>
    <property type="match status" value="1"/>
</dbReference>
<evidence type="ECO:0000256" key="4">
    <source>
        <dbReference type="ARBA" id="ARBA00022771"/>
    </source>
</evidence>
<comment type="catalytic activity">
    <reaction evidence="1">
        <text>S-ubiquitinyl-[E2 ubiquitin-conjugating enzyme]-L-cysteine + [acceptor protein]-L-lysine = [E2 ubiquitin-conjugating enzyme]-L-cysteine + N(6)-ubiquitinyl-[acceptor protein]-L-lysine.</text>
        <dbReference type="EC" id="2.3.2.27"/>
    </reaction>
</comment>
<dbReference type="AlphaFoldDB" id="A0A251V151"/>
<name>A0A251V151_HELAN</name>
<evidence type="ECO:0000256" key="2">
    <source>
        <dbReference type="ARBA" id="ARBA00012483"/>
    </source>
</evidence>
<dbReference type="Proteomes" id="UP000215914">
    <property type="component" value="Chromosome 4"/>
</dbReference>
<keyword evidence="4 6" id="KW-0863">Zinc-finger</keyword>
<dbReference type="PANTHER" id="PTHR15710">
    <property type="entry name" value="E3 UBIQUITIN-PROTEIN LIGASE PRAJA"/>
    <property type="match status" value="1"/>
</dbReference>
<evidence type="ECO:0000313" key="10">
    <source>
        <dbReference type="EMBL" id="OTG28993.1"/>
    </source>
</evidence>
<dbReference type="PANTHER" id="PTHR15710:SF187">
    <property type="entry name" value="RING-TYPE E3 UBIQUITIN TRANSFERASE"/>
    <property type="match status" value="1"/>
</dbReference>
<gene>
    <name evidence="10" type="ORF">HannXRQ_Chr04g0117401</name>
    <name evidence="9" type="ORF">HanXRQr2_Chr04g0180541</name>
</gene>
<dbReference type="OrthoDB" id="8062037at2759"/>
<evidence type="ECO:0000313" key="11">
    <source>
        <dbReference type="Proteomes" id="UP000215914"/>
    </source>
</evidence>
<dbReference type="EC" id="2.3.2.27" evidence="2"/>
<feature type="compositionally biased region" description="Low complexity" evidence="7">
    <location>
        <begin position="66"/>
        <end position="83"/>
    </location>
</feature>
<evidence type="ECO:0000256" key="1">
    <source>
        <dbReference type="ARBA" id="ARBA00000900"/>
    </source>
</evidence>
<sequence length="233" mass="26057">MNPLTHRCNSCNTDLPPNTEPLCPNCTPNPNPNHLDPPSNPTVTTSDDNFLLDSPYLHRLLHHLTHSNNPTTTTTPRYHSPTSKSAINSIPTVTITPALLHTDPIILCAICKDPFVINDVTKQLPCKHMYHPDCIIPWLINNNSCPVCRFQMPKETVDVKARRRTRSRVFRLEDFDDESMSMDRFSVIAQTVEVDVLPDSDRTGGRGNVSGWRDWPLNGRAVDGANDADVGMP</sequence>
<reference evidence="9 11" key="1">
    <citation type="journal article" date="2017" name="Nature">
        <title>The sunflower genome provides insights into oil metabolism, flowering and Asterid evolution.</title>
        <authorList>
            <person name="Badouin H."/>
            <person name="Gouzy J."/>
            <person name="Grassa C.J."/>
            <person name="Murat F."/>
            <person name="Staton S.E."/>
            <person name="Cottret L."/>
            <person name="Lelandais-Briere C."/>
            <person name="Owens G.L."/>
            <person name="Carrere S."/>
            <person name="Mayjonade B."/>
            <person name="Legrand L."/>
            <person name="Gill N."/>
            <person name="Kane N.C."/>
            <person name="Bowers J.E."/>
            <person name="Hubner S."/>
            <person name="Bellec A."/>
            <person name="Berard A."/>
            <person name="Berges H."/>
            <person name="Blanchet N."/>
            <person name="Boniface M.C."/>
            <person name="Brunel D."/>
            <person name="Catrice O."/>
            <person name="Chaidir N."/>
            <person name="Claudel C."/>
            <person name="Donnadieu C."/>
            <person name="Faraut T."/>
            <person name="Fievet G."/>
            <person name="Helmstetter N."/>
            <person name="King M."/>
            <person name="Knapp S.J."/>
            <person name="Lai Z."/>
            <person name="Le Paslier M.C."/>
            <person name="Lippi Y."/>
            <person name="Lorenzon L."/>
            <person name="Mandel J.R."/>
            <person name="Marage G."/>
            <person name="Marchand G."/>
            <person name="Marquand E."/>
            <person name="Bret-Mestries E."/>
            <person name="Morien E."/>
            <person name="Nambeesan S."/>
            <person name="Nguyen T."/>
            <person name="Pegot-Espagnet P."/>
            <person name="Pouilly N."/>
            <person name="Raftis F."/>
            <person name="Sallet E."/>
            <person name="Schiex T."/>
            <person name="Thomas J."/>
            <person name="Vandecasteele C."/>
            <person name="Vares D."/>
            <person name="Vear F."/>
            <person name="Vautrin S."/>
            <person name="Crespi M."/>
            <person name="Mangin B."/>
            <person name="Burke J.M."/>
            <person name="Salse J."/>
            <person name="Munos S."/>
            <person name="Vincourt P."/>
            <person name="Rieseberg L.H."/>
            <person name="Langlade N.B."/>
        </authorList>
    </citation>
    <scope>NUCLEOTIDE SEQUENCE [LARGE SCALE GENOMIC DNA]</scope>
    <source>
        <strain evidence="11">cv. SF193</strain>
        <tissue evidence="9">Leaves</tissue>
    </source>
</reference>
<dbReference type="Gramene" id="mRNA:HanXRQr2_Chr04g0180541">
    <property type="protein sequence ID" value="CDS:HanXRQr2_Chr04g0180541.1"/>
    <property type="gene ID" value="HanXRQr2_Chr04g0180541"/>
</dbReference>
<protein>
    <recommendedName>
        <fullName evidence="2">RING-type E3 ubiquitin transferase</fullName>
        <ecNumber evidence="2">2.3.2.27</ecNumber>
    </recommendedName>
</protein>
<evidence type="ECO:0000256" key="6">
    <source>
        <dbReference type="PROSITE-ProRule" id="PRU00175"/>
    </source>
</evidence>
<feature type="region of interest" description="Disordered" evidence="7">
    <location>
        <begin position="66"/>
        <end position="85"/>
    </location>
</feature>
<proteinExistence type="predicted"/>
<dbReference type="Gene3D" id="3.30.40.10">
    <property type="entry name" value="Zinc/RING finger domain, C3HC4 (zinc finger)"/>
    <property type="match status" value="1"/>
</dbReference>
<evidence type="ECO:0000256" key="7">
    <source>
        <dbReference type="SAM" id="MobiDB-lite"/>
    </source>
</evidence>
<organism evidence="10 11">
    <name type="scientific">Helianthus annuus</name>
    <name type="common">Common sunflower</name>
    <dbReference type="NCBI Taxonomy" id="4232"/>
    <lineage>
        <taxon>Eukaryota</taxon>
        <taxon>Viridiplantae</taxon>
        <taxon>Streptophyta</taxon>
        <taxon>Embryophyta</taxon>
        <taxon>Tracheophyta</taxon>
        <taxon>Spermatophyta</taxon>
        <taxon>Magnoliopsida</taxon>
        <taxon>eudicotyledons</taxon>
        <taxon>Gunneridae</taxon>
        <taxon>Pentapetalae</taxon>
        <taxon>asterids</taxon>
        <taxon>campanulids</taxon>
        <taxon>Asterales</taxon>
        <taxon>Asteraceae</taxon>
        <taxon>Asteroideae</taxon>
        <taxon>Heliantheae alliance</taxon>
        <taxon>Heliantheae</taxon>
        <taxon>Helianthus</taxon>
    </lineage>
</organism>
<evidence type="ECO:0000256" key="5">
    <source>
        <dbReference type="ARBA" id="ARBA00022833"/>
    </source>
</evidence>
<evidence type="ECO:0000259" key="8">
    <source>
        <dbReference type="PROSITE" id="PS50089"/>
    </source>
</evidence>
<keyword evidence="3" id="KW-0479">Metal-binding</keyword>
<evidence type="ECO:0000256" key="3">
    <source>
        <dbReference type="ARBA" id="ARBA00022723"/>
    </source>
</evidence>
<accession>A0A251V151</accession>
<keyword evidence="11" id="KW-1185">Reference proteome</keyword>
<dbReference type="InterPro" id="IPR013083">
    <property type="entry name" value="Znf_RING/FYVE/PHD"/>
</dbReference>
<keyword evidence="5" id="KW-0862">Zinc</keyword>
<dbReference type="STRING" id="4232.A0A251V151"/>
<dbReference type="PROSITE" id="PS50089">
    <property type="entry name" value="ZF_RING_2"/>
    <property type="match status" value="1"/>
</dbReference>
<dbReference type="GO" id="GO:0061630">
    <property type="term" value="F:ubiquitin protein ligase activity"/>
    <property type="evidence" value="ECO:0000318"/>
    <property type="project" value="GO_Central"/>
</dbReference>
<dbReference type="GO" id="GO:0008270">
    <property type="term" value="F:zinc ion binding"/>
    <property type="evidence" value="ECO:0007669"/>
    <property type="project" value="UniProtKB-KW"/>
</dbReference>